<dbReference type="EMBL" id="CP054803">
    <property type="protein sequence ID" value="QKU22574.1"/>
    <property type="molecule type" value="Genomic_DNA"/>
</dbReference>
<dbReference type="InterPro" id="IPR012795">
    <property type="entry name" value="tRNA_Ile_lys_synt_N"/>
</dbReference>
<dbReference type="PANTHER" id="PTHR43033">
    <property type="entry name" value="TRNA(ILE)-LYSIDINE SYNTHASE-RELATED"/>
    <property type="match status" value="1"/>
</dbReference>
<dbReference type="GO" id="GO:0006400">
    <property type="term" value="P:tRNA modification"/>
    <property type="evidence" value="ECO:0007669"/>
    <property type="project" value="UniProtKB-UniRule"/>
</dbReference>
<dbReference type="SMART" id="SM00977">
    <property type="entry name" value="TilS_C"/>
    <property type="match status" value="1"/>
</dbReference>
<dbReference type="InterPro" id="IPR014729">
    <property type="entry name" value="Rossmann-like_a/b/a_fold"/>
</dbReference>
<dbReference type="Pfam" id="PF11734">
    <property type="entry name" value="TilS_C"/>
    <property type="match status" value="1"/>
</dbReference>
<keyword evidence="5 8" id="KW-0547">Nucleotide-binding</keyword>
<protein>
    <recommendedName>
        <fullName evidence="8">tRNA(Ile)-lysidine synthase</fullName>
        <ecNumber evidence="8">6.3.4.19</ecNumber>
    </recommendedName>
    <alternativeName>
        <fullName evidence="8">tRNA(Ile)-2-lysyl-cytidine synthase</fullName>
    </alternativeName>
    <alternativeName>
        <fullName evidence="8">tRNA(Ile)-lysidine synthetase</fullName>
    </alternativeName>
</protein>
<evidence type="ECO:0000313" key="10">
    <source>
        <dbReference type="EMBL" id="QKU22574.1"/>
    </source>
</evidence>
<organism evidence="10 11">
    <name type="scientific">Acinetobacter lwoffii</name>
    <dbReference type="NCBI Taxonomy" id="28090"/>
    <lineage>
        <taxon>Bacteria</taxon>
        <taxon>Pseudomonadati</taxon>
        <taxon>Pseudomonadota</taxon>
        <taxon>Gammaproteobacteria</taxon>
        <taxon>Moraxellales</taxon>
        <taxon>Moraxellaceae</taxon>
        <taxon>Acinetobacter</taxon>
    </lineage>
</organism>
<keyword evidence="2 8" id="KW-0963">Cytoplasm</keyword>
<dbReference type="SUPFAM" id="SSF82829">
    <property type="entry name" value="MesJ substrate recognition domain-like"/>
    <property type="match status" value="1"/>
</dbReference>
<name>A0A6N1MPN4_ACILW</name>
<dbReference type="GO" id="GO:0005737">
    <property type="term" value="C:cytoplasm"/>
    <property type="evidence" value="ECO:0007669"/>
    <property type="project" value="UniProtKB-SubCell"/>
</dbReference>
<dbReference type="AlphaFoldDB" id="A0A6N1MPN4"/>
<dbReference type="GO" id="GO:0032267">
    <property type="term" value="F:tRNA(Ile)-lysidine synthase activity"/>
    <property type="evidence" value="ECO:0007669"/>
    <property type="project" value="UniProtKB-EC"/>
</dbReference>
<comment type="subcellular location">
    <subcellularLocation>
        <location evidence="1 8">Cytoplasm</location>
    </subcellularLocation>
</comment>
<dbReference type="Gene3D" id="1.20.59.20">
    <property type="match status" value="1"/>
</dbReference>
<dbReference type="Gene3D" id="3.40.50.620">
    <property type="entry name" value="HUPs"/>
    <property type="match status" value="1"/>
</dbReference>
<evidence type="ECO:0000256" key="3">
    <source>
        <dbReference type="ARBA" id="ARBA00022598"/>
    </source>
</evidence>
<gene>
    <name evidence="8 10" type="primary">tilS</name>
    <name evidence="10" type="ORF">FOB19_14970</name>
</gene>
<dbReference type="InterPro" id="IPR012094">
    <property type="entry name" value="tRNA_Ile_lys_synt"/>
</dbReference>
<sequence length="458" mass="52435">MRSTLPTFNEVWQRQFRSGFLKQLQDFPAETKFLIGCSGGVDSMLLLHLMFFLCPEKVRAIYVDHQLQSISSAWGTFVQQQCRQLNIPCIIQPVNVASGNLEQQARNSRYQAYLQHLQADEMLVLAHHQQDQAETLMLRLLSGAGVDGLAAMKQIDIRENLTIWRPLLNISREQICQWASDLNIENIEDPTNDDTHYDRAWARQTLWPVLSGRYPKMQAALVRASELMQDAQDILQEVLQQDLASCGTETQLDLGEFLQLSKSRQHQLLSAWMKGKQQYRPSLDMVERLQREVIYAKQDAQAALHWQGFYYVRYQQQLYRLAAEIYLADQQQVQTSPKTIKFALKDSVQVLSGKFIIQPAQLGLSAALLQQPLHLQQRQGGEKIHLYGRVGTWPLKKAIQEAQIFPWARHTIQILSTDNVMLGVFTPKGFWLAQSAYCEAGGWLPISVSSTLELNDEH</sequence>
<keyword evidence="6 8" id="KW-0067">ATP-binding</keyword>
<evidence type="ECO:0000313" key="11">
    <source>
        <dbReference type="Proteomes" id="UP000509126"/>
    </source>
</evidence>
<dbReference type="EC" id="6.3.4.19" evidence="8"/>
<evidence type="ECO:0000256" key="7">
    <source>
        <dbReference type="ARBA" id="ARBA00048539"/>
    </source>
</evidence>
<feature type="binding site" evidence="8">
    <location>
        <begin position="38"/>
        <end position="43"/>
    </location>
    <ligand>
        <name>ATP</name>
        <dbReference type="ChEBI" id="CHEBI:30616"/>
    </ligand>
</feature>
<dbReference type="Pfam" id="PF01171">
    <property type="entry name" value="ATP_bind_3"/>
    <property type="match status" value="1"/>
</dbReference>
<evidence type="ECO:0000256" key="8">
    <source>
        <dbReference type="HAMAP-Rule" id="MF_01161"/>
    </source>
</evidence>
<dbReference type="InterPro" id="IPR012796">
    <property type="entry name" value="Lysidine-tRNA-synth_C"/>
</dbReference>
<dbReference type="RefSeq" id="WP_081400833.1">
    <property type="nucleotide sequence ID" value="NZ_CABIYT010000030.1"/>
</dbReference>
<dbReference type="SUPFAM" id="SSF52402">
    <property type="entry name" value="Adenine nucleotide alpha hydrolases-like"/>
    <property type="match status" value="1"/>
</dbReference>
<evidence type="ECO:0000256" key="1">
    <source>
        <dbReference type="ARBA" id="ARBA00004496"/>
    </source>
</evidence>
<feature type="domain" description="Lysidine-tRNA(Ile) synthetase C-terminal" evidence="9">
    <location>
        <begin position="373"/>
        <end position="446"/>
    </location>
</feature>
<comment type="function">
    <text evidence="8">Ligates lysine onto the cytidine present at position 34 of the AUA codon-specific tRNA(Ile) that contains the anticodon CAU, in an ATP-dependent manner. Cytidine is converted to lysidine, thus changing the amino acid specificity of the tRNA from methionine to isoleucine.</text>
</comment>
<reference evidence="10 11" key="1">
    <citation type="submission" date="2019-11" db="EMBL/GenBank/DDBJ databases">
        <title>FDA dAtabase for Regulatory Grade micrObial Sequences (FDA-ARGOS): Supporting development and validation of Infectious Disease Dx tests.</title>
        <authorList>
            <person name="Patel R."/>
            <person name="Rucinski S."/>
            <person name="Tallon L."/>
            <person name="Sadzewicz L."/>
            <person name="Vavikolanu K."/>
            <person name="Mehta A."/>
            <person name="Aluvathingal J."/>
            <person name="Nadendla S."/>
            <person name="Nandy P."/>
            <person name="Geyer C."/>
            <person name="Yan Y."/>
            <person name="Sichtig H."/>
        </authorList>
    </citation>
    <scope>NUCLEOTIDE SEQUENCE [LARGE SCALE GENOMIC DNA]</scope>
    <source>
        <strain evidence="10 11">FDAARGOS_557</strain>
    </source>
</reference>
<dbReference type="PANTHER" id="PTHR43033:SF1">
    <property type="entry name" value="TRNA(ILE)-LYSIDINE SYNTHASE-RELATED"/>
    <property type="match status" value="1"/>
</dbReference>
<evidence type="ECO:0000256" key="6">
    <source>
        <dbReference type="ARBA" id="ARBA00022840"/>
    </source>
</evidence>
<comment type="catalytic activity">
    <reaction evidence="7 8">
        <text>cytidine(34) in tRNA(Ile2) + L-lysine + ATP = lysidine(34) in tRNA(Ile2) + AMP + diphosphate + H(+)</text>
        <dbReference type="Rhea" id="RHEA:43744"/>
        <dbReference type="Rhea" id="RHEA-COMP:10625"/>
        <dbReference type="Rhea" id="RHEA-COMP:10670"/>
        <dbReference type="ChEBI" id="CHEBI:15378"/>
        <dbReference type="ChEBI" id="CHEBI:30616"/>
        <dbReference type="ChEBI" id="CHEBI:32551"/>
        <dbReference type="ChEBI" id="CHEBI:33019"/>
        <dbReference type="ChEBI" id="CHEBI:82748"/>
        <dbReference type="ChEBI" id="CHEBI:83665"/>
        <dbReference type="ChEBI" id="CHEBI:456215"/>
        <dbReference type="EC" id="6.3.4.19"/>
    </reaction>
</comment>
<dbReference type="GO" id="GO:0005524">
    <property type="term" value="F:ATP binding"/>
    <property type="evidence" value="ECO:0007669"/>
    <property type="project" value="UniProtKB-UniRule"/>
</dbReference>
<accession>A0A6N1MPN4</accession>
<dbReference type="NCBIfam" id="TIGR02432">
    <property type="entry name" value="lysidine_TilS_N"/>
    <property type="match status" value="1"/>
</dbReference>
<evidence type="ECO:0000256" key="5">
    <source>
        <dbReference type="ARBA" id="ARBA00022741"/>
    </source>
</evidence>
<proteinExistence type="inferred from homology"/>
<dbReference type="InterPro" id="IPR015262">
    <property type="entry name" value="tRNA_Ile_lys_synt_subst-bd"/>
</dbReference>
<evidence type="ECO:0000256" key="4">
    <source>
        <dbReference type="ARBA" id="ARBA00022694"/>
    </source>
</evidence>
<dbReference type="Pfam" id="PF09179">
    <property type="entry name" value="TilS"/>
    <property type="match status" value="1"/>
</dbReference>
<dbReference type="Proteomes" id="UP000509126">
    <property type="component" value="Chromosome"/>
</dbReference>
<evidence type="ECO:0000259" key="9">
    <source>
        <dbReference type="SMART" id="SM00977"/>
    </source>
</evidence>
<dbReference type="SUPFAM" id="SSF56037">
    <property type="entry name" value="PheT/TilS domain"/>
    <property type="match status" value="1"/>
</dbReference>
<keyword evidence="3 8" id="KW-0436">Ligase</keyword>
<dbReference type="InterPro" id="IPR011063">
    <property type="entry name" value="TilS/TtcA_N"/>
</dbReference>
<dbReference type="HAMAP" id="MF_01161">
    <property type="entry name" value="tRNA_Ile_lys_synt"/>
    <property type="match status" value="1"/>
</dbReference>
<dbReference type="NCBIfam" id="TIGR02433">
    <property type="entry name" value="lysidine_TilS_C"/>
    <property type="match status" value="1"/>
</dbReference>
<comment type="similarity">
    <text evidence="8">Belongs to the tRNA(Ile)-lysidine synthase family.</text>
</comment>
<keyword evidence="4 8" id="KW-0819">tRNA processing</keyword>
<evidence type="ECO:0000256" key="2">
    <source>
        <dbReference type="ARBA" id="ARBA00022490"/>
    </source>
</evidence>
<comment type="domain">
    <text evidence="8">The N-terminal region contains the highly conserved SGGXDS motif, predicted to be a P-loop motif involved in ATP binding.</text>
</comment>
<dbReference type="CDD" id="cd01992">
    <property type="entry name" value="TilS_N"/>
    <property type="match status" value="1"/>
</dbReference>